<dbReference type="Gene3D" id="1.10.287.1120">
    <property type="entry name" value="Bipartite methylase S protein"/>
    <property type="match status" value="1"/>
</dbReference>
<keyword evidence="6" id="KW-1185">Reference proteome</keyword>
<dbReference type="OrthoDB" id="9795776at2"/>
<comment type="similarity">
    <text evidence="1">Belongs to the type-I restriction system S methylase family.</text>
</comment>
<dbReference type="RefSeq" id="WP_107867007.1">
    <property type="nucleotide sequence ID" value="NZ_QAON01000029.1"/>
</dbReference>
<evidence type="ECO:0000259" key="4">
    <source>
        <dbReference type="Pfam" id="PF01420"/>
    </source>
</evidence>
<dbReference type="Proteomes" id="UP000244223">
    <property type="component" value="Unassembled WGS sequence"/>
</dbReference>
<dbReference type="Pfam" id="PF01420">
    <property type="entry name" value="Methylase_S"/>
    <property type="match status" value="2"/>
</dbReference>
<dbReference type="EMBL" id="QAON01000029">
    <property type="protein sequence ID" value="PTQ86774.1"/>
    <property type="molecule type" value="Genomic_DNA"/>
</dbReference>
<keyword evidence="2" id="KW-0680">Restriction system</keyword>
<dbReference type="InterPro" id="IPR052021">
    <property type="entry name" value="Type-I_RS_S_subunit"/>
</dbReference>
<dbReference type="PANTHER" id="PTHR30408">
    <property type="entry name" value="TYPE-1 RESTRICTION ENZYME ECOKI SPECIFICITY PROTEIN"/>
    <property type="match status" value="1"/>
</dbReference>
<dbReference type="GO" id="GO:0009307">
    <property type="term" value="P:DNA restriction-modification system"/>
    <property type="evidence" value="ECO:0007669"/>
    <property type="project" value="UniProtKB-KW"/>
</dbReference>
<accession>A0A2T5ISF9</accession>
<feature type="domain" description="Type I restriction modification DNA specificity" evidence="4">
    <location>
        <begin position="7"/>
        <end position="154"/>
    </location>
</feature>
<dbReference type="AlphaFoldDB" id="A0A2T5ISF9"/>
<dbReference type="PANTHER" id="PTHR30408:SF13">
    <property type="entry name" value="TYPE I RESTRICTION ENZYME HINDI SPECIFICITY SUBUNIT"/>
    <property type="match status" value="1"/>
</dbReference>
<protein>
    <submittedName>
        <fullName evidence="5">Type I restriction enzyme S subunit</fullName>
    </submittedName>
</protein>
<dbReference type="SUPFAM" id="SSF116734">
    <property type="entry name" value="DNA methylase specificity domain"/>
    <property type="match status" value="2"/>
</dbReference>
<name>A0A2T5ISF9_9GAMM</name>
<gene>
    <name evidence="5" type="ORF">C8N29_1294</name>
</gene>
<evidence type="ECO:0000313" key="5">
    <source>
        <dbReference type="EMBL" id="PTQ86774.1"/>
    </source>
</evidence>
<dbReference type="CDD" id="cd17267">
    <property type="entry name" value="RMtype1_S_EcoAO83I-TRD1-CR1_like"/>
    <property type="match status" value="1"/>
</dbReference>
<dbReference type="CDD" id="cd17273">
    <property type="entry name" value="RMtype1_S_EcoJA69PI-TRD1-CR1_like"/>
    <property type="match status" value="1"/>
</dbReference>
<proteinExistence type="inferred from homology"/>
<dbReference type="GO" id="GO:0003677">
    <property type="term" value="F:DNA binding"/>
    <property type="evidence" value="ECO:0007669"/>
    <property type="project" value="UniProtKB-KW"/>
</dbReference>
<dbReference type="InterPro" id="IPR044946">
    <property type="entry name" value="Restrct_endonuc_typeI_TRD_sf"/>
</dbReference>
<keyword evidence="3" id="KW-0238">DNA-binding</keyword>
<reference evidence="5 6" key="1">
    <citation type="submission" date="2018-04" db="EMBL/GenBank/DDBJ databases">
        <title>Genomic Encyclopedia of Archaeal and Bacterial Type Strains, Phase II (KMG-II): from individual species to whole genera.</title>
        <authorList>
            <person name="Goeker M."/>
        </authorList>
    </citation>
    <scope>NUCLEOTIDE SEQUENCE [LARGE SCALE GENOMIC DNA]</scope>
    <source>
        <strain evidence="5 6">DSM 5822</strain>
    </source>
</reference>
<dbReference type="Gene3D" id="3.90.220.20">
    <property type="entry name" value="DNA methylase specificity domains"/>
    <property type="match status" value="2"/>
</dbReference>
<evidence type="ECO:0000313" key="6">
    <source>
        <dbReference type="Proteomes" id="UP000244223"/>
    </source>
</evidence>
<comment type="caution">
    <text evidence="5">The sequence shown here is derived from an EMBL/GenBank/DDBJ whole genome shotgun (WGS) entry which is preliminary data.</text>
</comment>
<feature type="domain" description="Type I restriction modification DNA specificity" evidence="4">
    <location>
        <begin position="183"/>
        <end position="360"/>
    </location>
</feature>
<evidence type="ECO:0000256" key="1">
    <source>
        <dbReference type="ARBA" id="ARBA00010923"/>
    </source>
</evidence>
<evidence type="ECO:0000256" key="2">
    <source>
        <dbReference type="ARBA" id="ARBA00022747"/>
    </source>
</evidence>
<evidence type="ECO:0000256" key="3">
    <source>
        <dbReference type="ARBA" id="ARBA00023125"/>
    </source>
</evidence>
<sequence length="387" mass="43740">MKFNQMILDDILTFKRGHDLPHSQRVMGEIPVVSSSGITGFHNEYICDGEGVITGRYGTLGEIHYVNGKYWPLNTTLYVTDFKSNFPKFIYFFLKTIDFEGANSAGAVPGINRNNLKNIVVKIPDLETQKKIASILSNYDDLIQTNQQRIALLEEAAQRLYDEWFVKLRFPNHEQVPVVDGVPEGWERVTFADICESVGGGTPSTKVNEYWDNGDVSWVTPTDITRLSSLILLDTEKKITQKGLKDSSAKMLPANTILMTSRASIGYFGLIDRPVCTNQGFISIIPNNDIDRMFILFNLKSRLEEIDGLATGSTFKELSRRVFRAMSITLPTRELRQFFSDFVLPLFEQMRTITQQNQKLAQARDALLPRLMSGKMDVSGLSLKEIA</sequence>
<dbReference type="InterPro" id="IPR000055">
    <property type="entry name" value="Restrct_endonuc_typeI_TRD"/>
</dbReference>
<organism evidence="5 6">
    <name type="scientific">Agitococcus lubricus</name>
    <dbReference type="NCBI Taxonomy" id="1077255"/>
    <lineage>
        <taxon>Bacteria</taxon>
        <taxon>Pseudomonadati</taxon>
        <taxon>Pseudomonadota</taxon>
        <taxon>Gammaproteobacteria</taxon>
        <taxon>Moraxellales</taxon>
        <taxon>Moraxellaceae</taxon>
        <taxon>Agitococcus</taxon>
    </lineage>
</organism>